<keyword evidence="2 3" id="KW-0786">Thiamine pyrophosphate</keyword>
<dbReference type="GO" id="GO:0005948">
    <property type="term" value="C:acetolactate synthase complex"/>
    <property type="evidence" value="ECO:0007669"/>
    <property type="project" value="TreeGrafter"/>
</dbReference>
<dbReference type="Gene3D" id="3.40.50.1220">
    <property type="entry name" value="TPP-binding domain"/>
    <property type="match status" value="1"/>
</dbReference>
<evidence type="ECO:0000259" key="6">
    <source>
        <dbReference type="Pfam" id="PF02776"/>
    </source>
</evidence>
<dbReference type="CDD" id="cd02002">
    <property type="entry name" value="TPP_BFDC"/>
    <property type="match status" value="1"/>
</dbReference>
<dbReference type="Pfam" id="PF02776">
    <property type="entry name" value="TPP_enzyme_N"/>
    <property type="match status" value="1"/>
</dbReference>
<dbReference type="SUPFAM" id="SSF52518">
    <property type="entry name" value="Thiamin diphosphate-binding fold (THDP-binding)"/>
    <property type="match status" value="2"/>
</dbReference>
<protein>
    <submittedName>
        <fullName evidence="7">Thiamine pyrophosphate enzyme</fullName>
    </submittedName>
</protein>
<dbReference type="GO" id="GO:0000287">
    <property type="term" value="F:magnesium ion binding"/>
    <property type="evidence" value="ECO:0007669"/>
    <property type="project" value="InterPro"/>
</dbReference>
<evidence type="ECO:0000259" key="4">
    <source>
        <dbReference type="Pfam" id="PF00205"/>
    </source>
</evidence>
<evidence type="ECO:0000256" key="2">
    <source>
        <dbReference type="ARBA" id="ARBA00023052"/>
    </source>
</evidence>
<dbReference type="InterPro" id="IPR045229">
    <property type="entry name" value="TPP_enz"/>
</dbReference>
<dbReference type="Gene3D" id="3.40.50.970">
    <property type="match status" value="2"/>
</dbReference>
<sequence>MPQPLVMPHEHAAMGMAHGYTLATGKPQAVMVHTNVGLANAAIGALNAAYDQIPMILCSGRTPATESGRLGSRSNPINWGQEMRDQAALVREVVKWDYELRFPEQVYDVVDRAWAIAMSQPRGPVYLSLPREVLSAPCPPPLQPAPTLVPVQIGPVHKDVARAAEILTAAERPLFIVQRGAGGAVGFATLAGLVERWSIPVAQFWPLQLAIASDHAMNAGYDPAPWLVEADAVLVINALTPWAPSQVSPPDDCKVIHIGPDPLFTRYPIRGFRADVTVAGEVAAVLAALDAEMGTPGELTRRAHVAGRCAEIRSAAEAEAAAGRGAPMTKAWAAQCVSDLLAEHDGVLFTELGCPTANMTLRHAEAFYQEPHSGGLGWGFPAALGRRLAEPGRLVVATVGDGSYIFANPTACHQIAEALDLPILLVVLNNAAWDAVRRATLEIFPDGHAARANAMPLTSLAPTPDFAKLAEAHRAWSQTVEAGRELPAALAHAAQVVLKERRLALLEVRVS</sequence>
<name>A0A2P0QJF5_9PROT</name>
<dbReference type="PANTHER" id="PTHR18968">
    <property type="entry name" value="THIAMINE PYROPHOSPHATE ENZYMES"/>
    <property type="match status" value="1"/>
</dbReference>
<dbReference type="GO" id="GO:0030976">
    <property type="term" value="F:thiamine pyrophosphate binding"/>
    <property type="evidence" value="ECO:0007669"/>
    <property type="project" value="InterPro"/>
</dbReference>
<evidence type="ECO:0000313" key="7">
    <source>
        <dbReference type="EMBL" id="ART90587.1"/>
    </source>
</evidence>
<evidence type="ECO:0000256" key="1">
    <source>
        <dbReference type="ARBA" id="ARBA00007812"/>
    </source>
</evidence>
<evidence type="ECO:0000256" key="3">
    <source>
        <dbReference type="RuleBase" id="RU362132"/>
    </source>
</evidence>
<reference evidence="7" key="1">
    <citation type="submission" date="2016-12" db="EMBL/GenBank/DDBJ databases">
        <title>Arsenic respiratory pathways in the anoxic pelagic waters of the Pacific Ocean.</title>
        <authorList>
            <person name="Saunders J.K."/>
            <person name="Fuchsman C.A."/>
            <person name="McKay C."/>
            <person name="Rocap G."/>
        </authorList>
    </citation>
    <scope>NUCLEOTIDE SEQUENCE</scope>
</reference>
<dbReference type="AlphaFoldDB" id="A0A2P0QJF5"/>
<comment type="similarity">
    <text evidence="1 3">Belongs to the TPP enzyme family.</text>
</comment>
<dbReference type="EMBL" id="KY400105">
    <property type="protein sequence ID" value="ART90587.1"/>
    <property type="molecule type" value="Genomic_DNA"/>
</dbReference>
<dbReference type="PANTHER" id="PTHR18968:SF13">
    <property type="entry name" value="ACETOLACTATE SYNTHASE CATALYTIC SUBUNIT, MITOCHONDRIAL"/>
    <property type="match status" value="1"/>
</dbReference>
<evidence type="ECO:0000259" key="5">
    <source>
        <dbReference type="Pfam" id="PF02775"/>
    </source>
</evidence>
<feature type="domain" description="Thiamine pyrophosphate enzyme TPP-binding" evidence="5">
    <location>
        <begin position="360"/>
        <end position="508"/>
    </location>
</feature>
<dbReference type="CDD" id="cd07035">
    <property type="entry name" value="TPP_PYR_POX_like"/>
    <property type="match status" value="1"/>
</dbReference>
<dbReference type="Pfam" id="PF00205">
    <property type="entry name" value="TPP_enzyme_M"/>
    <property type="match status" value="1"/>
</dbReference>
<organism evidence="7">
    <name type="scientific">uncultured Pseudomonadota bacterium</name>
    <dbReference type="NCBI Taxonomy" id="153809"/>
    <lineage>
        <taxon>Bacteria</taxon>
        <taxon>Pseudomonadati</taxon>
        <taxon>Pseudomonadota</taxon>
        <taxon>environmental samples</taxon>
    </lineage>
</organism>
<feature type="domain" description="Thiamine pyrophosphate enzyme central" evidence="4">
    <location>
        <begin position="160"/>
        <end position="289"/>
    </location>
</feature>
<dbReference type="InterPro" id="IPR011766">
    <property type="entry name" value="TPP_enzyme_TPP-bd"/>
</dbReference>
<feature type="domain" description="Thiamine pyrophosphate enzyme N-terminal TPP-binding" evidence="6">
    <location>
        <begin position="6"/>
        <end position="87"/>
    </location>
</feature>
<dbReference type="Pfam" id="PF02775">
    <property type="entry name" value="TPP_enzyme_C"/>
    <property type="match status" value="1"/>
</dbReference>
<dbReference type="SUPFAM" id="SSF52467">
    <property type="entry name" value="DHS-like NAD/FAD-binding domain"/>
    <property type="match status" value="1"/>
</dbReference>
<dbReference type="NCBIfam" id="NF006203">
    <property type="entry name" value="PRK08327.1"/>
    <property type="match status" value="1"/>
</dbReference>
<accession>A0A2P0QJF5</accession>
<proteinExistence type="inferred from homology"/>
<dbReference type="GO" id="GO:0009097">
    <property type="term" value="P:isoleucine biosynthetic process"/>
    <property type="evidence" value="ECO:0007669"/>
    <property type="project" value="TreeGrafter"/>
</dbReference>
<dbReference type="InterPro" id="IPR012001">
    <property type="entry name" value="Thiamin_PyroP_enz_TPP-bd_dom"/>
</dbReference>
<dbReference type="InterPro" id="IPR012000">
    <property type="entry name" value="Thiamin_PyroP_enz_cen_dom"/>
</dbReference>
<dbReference type="InterPro" id="IPR029035">
    <property type="entry name" value="DHS-like_NAD/FAD-binding_dom"/>
</dbReference>
<dbReference type="GO" id="GO:0009099">
    <property type="term" value="P:L-valine biosynthetic process"/>
    <property type="evidence" value="ECO:0007669"/>
    <property type="project" value="TreeGrafter"/>
</dbReference>
<dbReference type="GO" id="GO:0003984">
    <property type="term" value="F:acetolactate synthase activity"/>
    <property type="evidence" value="ECO:0007669"/>
    <property type="project" value="TreeGrafter"/>
</dbReference>
<dbReference type="InterPro" id="IPR029061">
    <property type="entry name" value="THDP-binding"/>
</dbReference>
<dbReference type="GO" id="GO:0050660">
    <property type="term" value="F:flavin adenine dinucleotide binding"/>
    <property type="evidence" value="ECO:0007669"/>
    <property type="project" value="TreeGrafter"/>
</dbReference>